<gene>
    <name evidence="1" type="ORF">PMACD_LOCUS6038</name>
</gene>
<dbReference type="Proteomes" id="UP000663880">
    <property type="component" value="Unassembled WGS sequence"/>
</dbReference>
<protein>
    <submittedName>
        <fullName evidence="1">Uncharacterized protein</fullName>
    </submittedName>
</protein>
<accession>A0A821RE06</accession>
<organism evidence="1 2">
    <name type="scientific">Pieris macdunnoughi</name>
    <dbReference type="NCBI Taxonomy" id="345717"/>
    <lineage>
        <taxon>Eukaryota</taxon>
        <taxon>Metazoa</taxon>
        <taxon>Ecdysozoa</taxon>
        <taxon>Arthropoda</taxon>
        <taxon>Hexapoda</taxon>
        <taxon>Insecta</taxon>
        <taxon>Pterygota</taxon>
        <taxon>Neoptera</taxon>
        <taxon>Endopterygota</taxon>
        <taxon>Lepidoptera</taxon>
        <taxon>Glossata</taxon>
        <taxon>Ditrysia</taxon>
        <taxon>Papilionoidea</taxon>
        <taxon>Pieridae</taxon>
        <taxon>Pierinae</taxon>
        <taxon>Pieris</taxon>
    </lineage>
</organism>
<comment type="caution">
    <text evidence="1">The sequence shown here is derived from an EMBL/GenBank/DDBJ whole genome shotgun (WGS) entry which is preliminary data.</text>
</comment>
<evidence type="ECO:0000313" key="2">
    <source>
        <dbReference type="Proteomes" id="UP000663880"/>
    </source>
</evidence>
<dbReference type="EMBL" id="CAJOBZ010000012">
    <property type="protein sequence ID" value="CAF4839463.1"/>
    <property type="molecule type" value="Genomic_DNA"/>
</dbReference>
<reference evidence="1" key="1">
    <citation type="submission" date="2021-02" db="EMBL/GenBank/DDBJ databases">
        <authorList>
            <person name="Steward A R."/>
        </authorList>
    </citation>
    <scope>NUCLEOTIDE SEQUENCE</scope>
</reference>
<sequence>MNPQLIEKAIKSFNESCPAVTYKDPLLDPAVTKALSKSFVQVLTSKHNTTVDTNLRLSVLENIRKICKVHPEGHLNIHENHTAALVDVYKQAVFSNNTSEIDQKLSAFLIRTCKDTDMKSCYNIDINPELVQALLNLDSSIFNNLSDSIINWNTSDIRCSTILNNLWDQNILRSDVVIKMKPEIENMLLNLCVKVLENRSLDLNLELSDITYQRLLCTSAEVPNCFQICSSILNSVLTSTNYDSVILDLVYNFKCIIKTKSKDHFSSLYPTRLIHIVILLDVEIQDLPDDFKQDYIRKTVGYLKEMHNTSPKNFTMLLSHFPQWFNEC</sequence>
<proteinExistence type="predicted"/>
<dbReference type="OrthoDB" id="7449785at2759"/>
<keyword evidence="2" id="KW-1185">Reference proteome</keyword>
<name>A0A821RE06_9NEOP</name>
<dbReference type="AlphaFoldDB" id="A0A821RE06"/>
<evidence type="ECO:0000313" key="1">
    <source>
        <dbReference type="EMBL" id="CAF4839463.1"/>
    </source>
</evidence>